<dbReference type="Gene3D" id="1.10.287.380">
    <property type="entry name" value="Valyl-tRNA synthetase, C-terminal domain"/>
    <property type="match status" value="1"/>
</dbReference>
<dbReference type="CDD" id="cd03221">
    <property type="entry name" value="ABCF_EF-3"/>
    <property type="match status" value="2"/>
</dbReference>
<evidence type="ECO:0000313" key="8">
    <source>
        <dbReference type="Proteomes" id="UP001523550"/>
    </source>
</evidence>
<dbReference type="PROSITE" id="PS00211">
    <property type="entry name" value="ABC_TRANSPORTER_1"/>
    <property type="match status" value="2"/>
</dbReference>
<evidence type="ECO:0000256" key="2">
    <source>
        <dbReference type="ARBA" id="ARBA00022741"/>
    </source>
</evidence>
<dbReference type="InterPro" id="IPR017871">
    <property type="entry name" value="ABC_transporter-like_CS"/>
</dbReference>
<feature type="domain" description="ABC transporter" evidence="6">
    <location>
        <begin position="2"/>
        <end position="246"/>
    </location>
</feature>
<accession>A0ABT1G8X3</accession>
<dbReference type="SUPFAM" id="SSF52540">
    <property type="entry name" value="P-loop containing nucleoside triphosphate hydrolases"/>
    <property type="match status" value="2"/>
</dbReference>
<protein>
    <submittedName>
        <fullName evidence="7">ATP-binding cassette subfamily F protein 3</fullName>
    </submittedName>
</protein>
<gene>
    <name evidence="7" type="ORF">J2T60_001769</name>
</gene>
<name>A0ABT1G8X3_9GAMM</name>
<dbReference type="PROSITE" id="PS50893">
    <property type="entry name" value="ABC_TRANSPORTER_2"/>
    <property type="match status" value="2"/>
</dbReference>
<keyword evidence="1" id="KW-0677">Repeat</keyword>
<dbReference type="SMART" id="SM00382">
    <property type="entry name" value="AAA"/>
    <property type="match status" value="2"/>
</dbReference>
<dbReference type="InterPro" id="IPR050611">
    <property type="entry name" value="ABCF"/>
</dbReference>
<evidence type="ECO:0000256" key="5">
    <source>
        <dbReference type="SAM" id="MobiDB-lite"/>
    </source>
</evidence>
<comment type="caution">
    <text evidence="7">The sequence shown here is derived from an EMBL/GenBank/DDBJ whole genome shotgun (WGS) entry which is preliminary data.</text>
</comment>
<dbReference type="RefSeq" id="WP_253448523.1">
    <property type="nucleotide sequence ID" value="NZ_JALJYF010000002.1"/>
</dbReference>
<evidence type="ECO:0000259" key="6">
    <source>
        <dbReference type="PROSITE" id="PS50893"/>
    </source>
</evidence>
<feature type="coiled-coil region" evidence="4">
    <location>
        <begin position="561"/>
        <end position="633"/>
    </location>
</feature>
<dbReference type="Proteomes" id="UP001523550">
    <property type="component" value="Unassembled WGS sequence"/>
</dbReference>
<organism evidence="7 8">
    <name type="scientific">Natronospira proteinivora</name>
    <dbReference type="NCBI Taxonomy" id="1807133"/>
    <lineage>
        <taxon>Bacteria</taxon>
        <taxon>Pseudomonadati</taxon>
        <taxon>Pseudomonadota</taxon>
        <taxon>Gammaproteobacteria</taxon>
        <taxon>Natronospirales</taxon>
        <taxon>Natronospiraceae</taxon>
        <taxon>Natronospira</taxon>
    </lineage>
</organism>
<evidence type="ECO:0000313" key="7">
    <source>
        <dbReference type="EMBL" id="MCP1727769.1"/>
    </source>
</evidence>
<dbReference type="InterPro" id="IPR027417">
    <property type="entry name" value="P-loop_NTPase"/>
</dbReference>
<dbReference type="InterPro" id="IPR032781">
    <property type="entry name" value="ABC_tran_Xtn"/>
</dbReference>
<feature type="region of interest" description="Disordered" evidence="5">
    <location>
        <begin position="526"/>
        <end position="556"/>
    </location>
</feature>
<feature type="compositionally biased region" description="Basic and acidic residues" evidence="5">
    <location>
        <begin position="540"/>
        <end position="556"/>
    </location>
</feature>
<keyword evidence="8" id="KW-1185">Reference proteome</keyword>
<reference evidence="7 8" key="1">
    <citation type="submission" date="2022-03" db="EMBL/GenBank/DDBJ databases">
        <title>Genomic Encyclopedia of Type Strains, Phase III (KMG-III): the genomes of soil and plant-associated and newly described type strains.</title>
        <authorList>
            <person name="Whitman W."/>
        </authorList>
    </citation>
    <scope>NUCLEOTIDE SEQUENCE [LARGE SCALE GENOMIC DNA]</scope>
    <source>
        <strain evidence="7 8">BSker1</strain>
    </source>
</reference>
<sequence>MIQLSNISLRRGRDFLLEETGTTLFPGHKVGLVGANGTGKSTLFALFMGELSVDAGDVSLPSDWVIAHMAQEFTDLDRPAIEFVLDGDPAFRAAEAAVAEAEAQGEGEAIARAHAQYGNADGYSARARAGELLNGLGFAAAAHERPVSAFSGGWRVRLGLAQALMCPSDLLLLDEPTNHLDLEAVLWLEEWLRRYQGTLLLVSHDREFLDGVVDEILHIEHQRLNHYSGNYSEFERQRAADLARQQALYEKQQREIEHMQKFVDRFRYKATKAKAAQSRIKAMERMEKLAPAHVDSPFDFQFPEPPRAGSPLIKLEDVSLGYGETTILRDIELSIAPGDRIGLLGPNGAGKSTLIQALSGELEPSAGTIHRGANLRIGYFAQHQLEQLDLKSSPLMHLQRLAPKVSEQALRNFIGGFGFHGDMATGPVAPLSGGEKARLVLALLVWQAPNLLLLDEPTNHLDLEMRHALTMALQGFEGAVITVSHDRHLLNSTVEAYQLVCDGTVSEFDGDLKDYRNWLDQRRQADNAERRAQAPAKSNPGDRKAARRAAAERRQALKPLRDKAGRLMKALEARNEELAKLETALADPDLYEDENKDRMTALLKQQAELKQTLASLESDWMAAEEAVEAAEREIS</sequence>
<dbReference type="Pfam" id="PF12848">
    <property type="entry name" value="ABC_tran_Xtn"/>
    <property type="match status" value="1"/>
</dbReference>
<dbReference type="InterPro" id="IPR003593">
    <property type="entry name" value="AAA+_ATPase"/>
</dbReference>
<dbReference type="InterPro" id="IPR003439">
    <property type="entry name" value="ABC_transporter-like_ATP-bd"/>
</dbReference>
<dbReference type="InterPro" id="IPR037118">
    <property type="entry name" value="Val-tRNA_synth_C_sf"/>
</dbReference>
<evidence type="ECO:0000256" key="1">
    <source>
        <dbReference type="ARBA" id="ARBA00022737"/>
    </source>
</evidence>
<dbReference type="Pfam" id="PF00005">
    <property type="entry name" value="ABC_tran"/>
    <property type="match status" value="2"/>
</dbReference>
<keyword evidence="3 7" id="KW-0067">ATP-binding</keyword>
<keyword evidence="4" id="KW-0175">Coiled coil</keyword>
<dbReference type="PANTHER" id="PTHR19211">
    <property type="entry name" value="ATP-BINDING TRANSPORT PROTEIN-RELATED"/>
    <property type="match status" value="1"/>
</dbReference>
<dbReference type="PANTHER" id="PTHR19211:SF14">
    <property type="entry name" value="ATP-BINDING CASSETTE SUB-FAMILY F MEMBER 1"/>
    <property type="match status" value="1"/>
</dbReference>
<keyword evidence="2" id="KW-0547">Nucleotide-binding</keyword>
<proteinExistence type="predicted"/>
<evidence type="ECO:0000256" key="4">
    <source>
        <dbReference type="SAM" id="Coils"/>
    </source>
</evidence>
<evidence type="ECO:0000256" key="3">
    <source>
        <dbReference type="ARBA" id="ARBA00022840"/>
    </source>
</evidence>
<dbReference type="Gene3D" id="3.40.50.300">
    <property type="entry name" value="P-loop containing nucleotide triphosphate hydrolases"/>
    <property type="match status" value="2"/>
</dbReference>
<dbReference type="GO" id="GO:0005524">
    <property type="term" value="F:ATP binding"/>
    <property type="evidence" value="ECO:0007669"/>
    <property type="project" value="UniProtKB-KW"/>
</dbReference>
<feature type="domain" description="ABC transporter" evidence="6">
    <location>
        <begin position="313"/>
        <end position="527"/>
    </location>
</feature>
<dbReference type="EMBL" id="JALJYF010000002">
    <property type="protein sequence ID" value="MCP1727769.1"/>
    <property type="molecule type" value="Genomic_DNA"/>
</dbReference>